<accession>A0A502DNU1</accession>
<comment type="caution">
    <text evidence="1">The sequence shown here is derived from an EMBL/GenBank/DDBJ whole genome shotgun (WGS) entry which is preliminary data.</text>
</comment>
<dbReference type="AlphaFoldDB" id="A0A502DNU1"/>
<sequence>MSAVDHFQGDPVRIARRAHDEIQQAEAERVERVCAALRAMPGLTDEAARMFAKTILNHLNEPLEREVPRCAEANHRRASRFRQLFGWSQLT</sequence>
<organism evidence="1 2">
    <name type="scientific">Mycolicibacterium hodleri</name>
    <dbReference type="NCBI Taxonomy" id="49897"/>
    <lineage>
        <taxon>Bacteria</taxon>
        <taxon>Bacillati</taxon>
        <taxon>Actinomycetota</taxon>
        <taxon>Actinomycetes</taxon>
        <taxon>Mycobacteriales</taxon>
        <taxon>Mycobacteriaceae</taxon>
        <taxon>Mycolicibacterium</taxon>
    </lineage>
</organism>
<keyword evidence="2" id="KW-1185">Reference proteome</keyword>
<evidence type="ECO:0000313" key="2">
    <source>
        <dbReference type="Proteomes" id="UP000320095"/>
    </source>
</evidence>
<protein>
    <submittedName>
        <fullName evidence="1">Uncharacterized protein</fullName>
    </submittedName>
</protein>
<reference evidence="1 2" key="1">
    <citation type="journal article" date="2019" name="Environ. Microbiol.">
        <title>Species interactions and distinct microbial communities in high Arctic permafrost affected cryosols are associated with the CH4 and CO2 gas fluxes.</title>
        <authorList>
            <person name="Altshuler I."/>
            <person name="Hamel J."/>
            <person name="Turney S."/>
            <person name="Magnuson E."/>
            <person name="Levesque R."/>
            <person name="Greer C."/>
            <person name="Whyte L.G."/>
        </authorList>
    </citation>
    <scope>NUCLEOTIDE SEQUENCE [LARGE SCALE GENOMIC DNA]</scope>
    <source>
        <strain evidence="1 2">S5.20</strain>
    </source>
</reference>
<proteinExistence type="predicted"/>
<dbReference type="Proteomes" id="UP000320095">
    <property type="component" value="Unassembled WGS sequence"/>
</dbReference>
<gene>
    <name evidence="1" type="ORF">EAH80_29360</name>
</gene>
<evidence type="ECO:0000313" key="1">
    <source>
        <dbReference type="EMBL" id="TPG26179.1"/>
    </source>
</evidence>
<name>A0A502DNU1_9MYCO</name>
<dbReference type="EMBL" id="RCZG01000023">
    <property type="protein sequence ID" value="TPG26179.1"/>
    <property type="molecule type" value="Genomic_DNA"/>
</dbReference>